<dbReference type="GO" id="GO:0016491">
    <property type="term" value="F:oxidoreductase activity"/>
    <property type="evidence" value="ECO:0007669"/>
    <property type="project" value="InterPro"/>
</dbReference>
<dbReference type="InterPro" id="IPR011032">
    <property type="entry name" value="GroES-like_sf"/>
</dbReference>
<name>A0A2C5XB76_9HYPO</name>
<gene>
    <name evidence="4" type="ORF">CDD81_1456</name>
</gene>
<dbReference type="InterPro" id="IPR036291">
    <property type="entry name" value="NAD(P)-bd_dom_sf"/>
</dbReference>
<dbReference type="InterPro" id="IPR013217">
    <property type="entry name" value="Methyltransf_12"/>
</dbReference>
<feature type="region of interest" description="N-terminal hotdog fold" evidence="2">
    <location>
        <begin position="1"/>
        <end position="94"/>
    </location>
</feature>
<sequence length="1287" mass="141561">MQAARRASPLSSQISGFYIREARFKSAILISDEAEDANELVVQLRPLDKLGSRAATWSEVRIFAYSHSTCAECFQCIIRTDHGEAAVNKADTDEKELEAREMLGEYTTTREKCTHYLGPKAFYKDLERFSIRYSGCFKALQEAWWSPNGIATTCLEAKSRQHSTTSLVHPALLDAVMQAMQIGNGPEAVSGVTPTRMADAWFASTAWQQIDTGSIRCIKRASKRPTGIFNQQSIHAVTDSGSILCAINVLETMQREAVGGAGDSTEGLLHRVEWKPQLSLLSPGELRRVCDADNIVRDEVGMEEDNGKLDTVLGRVLCETLAEISNEGEERVRGHLSRYLEWMKHKVGQIAHETGHDGEERLQEAQTVDVWHEESEDGFQKVEASQGSLAEGICHEKMENEFQQVEGSQLSLEEEPQQVEVCYEETKDELPQVRVCRKSFKEELQALQACNGKMKDKFHQWSLEEELHQVEALNPAWKLYTSLARQLKSILLGESNALDIMYGTGMADALYLDVFKPICDARLSTLLDLVSHQNPNLRVLEVGAGTGGLTSFILGFLQDKEMQTGTRAFSEYTYTDVSPSFFDTASDKWSALKDRMGFKVFDLERSGASQGLEPGSYNLVIAGCVLHTTSNLPATIQGVRDMLKPNGRLLLVEPIAPESLAAGFPWGLLPGWWRGEEEWRRLSALGDEERWEALLKENGFGGIDVCLRDYASEANRRISVMLTTVEPEIRGQDEGSIYVVVGDEAVGEQVELAEAVLSRRDQFGCVDGEMVLLKEMHTLETCDNDLVVFVGEIAKPLLGDMDSEILNHIRAMVAKAKRLFWVNATTEGDAAMPHFYLAQGLLRSLRSEMPSTQIISLTIEAQDLNPEFIFKYISTVVHDVFCSDSAEVEFIVRNGQLLTGRAVQATVESKHLETLISPGLTTASWESSSQLKLHTGTPGDFDTLHFIQGDEGELRGDEVEIKVQAWAVTRQDVAVAQGRENQEFGFECAGIVSRLGPECILGLQVGDRVVMITPGCMRTNPRASEQLVARIPDNVAMNEVVIMVASALTPCYALLELARLQAGERVLVDDAASDAGQMAVRIALDRGAKVMATAQTSEEMDWVARELAIASDHVLRAGTSLGKQVSRLTSGQGVDIVLNSGGADALASLLDCVAPHGKVVDLNRGDTGWTALLAQSRLAANMTLSSVNVRELLRAKPSRVGAILRDTLDLVARQVLSCPTPLHVFPVSQVCQAFKSVNASNKTEAAVIGIDPLDTVKVRISPFKPPHPNAILTTVYSALYQQVRLGG</sequence>
<dbReference type="Gene3D" id="3.10.129.110">
    <property type="entry name" value="Polyketide synthase dehydratase"/>
    <property type="match status" value="1"/>
</dbReference>
<dbReference type="InterPro" id="IPR056501">
    <property type="entry name" value="NAD-bd_HRPKS_sdrA"/>
</dbReference>
<dbReference type="InterPro" id="IPR049551">
    <property type="entry name" value="PKS_DH_C"/>
</dbReference>
<feature type="region of interest" description="C-terminal hotdog fold" evidence="2">
    <location>
        <begin position="114"/>
        <end position="264"/>
    </location>
</feature>
<dbReference type="SMART" id="SM00829">
    <property type="entry name" value="PKS_ER"/>
    <property type="match status" value="1"/>
</dbReference>
<dbReference type="Pfam" id="PF08242">
    <property type="entry name" value="Methyltransf_12"/>
    <property type="match status" value="1"/>
</dbReference>
<evidence type="ECO:0000259" key="3">
    <source>
        <dbReference type="PROSITE" id="PS52019"/>
    </source>
</evidence>
<dbReference type="PANTHER" id="PTHR45681:SF6">
    <property type="entry name" value="POLYKETIDE SYNTHASE 37"/>
    <property type="match status" value="1"/>
</dbReference>
<accession>A0A2C5XB76</accession>
<dbReference type="Gene3D" id="3.40.50.720">
    <property type="entry name" value="NAD(P)-binding Rossmann-like Domain"/>
    <property type="match status" value="1"/>
</dbReference>
<dbReference type="PROSITE" id="PS52019">
    <property type="entry name" value="PKS_MFAS_DH"/>
    <property type="match status" value="1"/>
</dbReference>
<dbReference type="Pfam" id="PF23114">
    <property type="entry name" value="NAD-bd_HRPKS_sdrA"/>
    <property type="match status" value="1"/>
</dbReference>
<proteinExistence type="predicted"/>
<dbReference type="OrthoDB" id="329835at2759"/>
<dbReference type="GO" id="GO:0016740">
    <property type="term" value="F:transferase activity"/>
    <property type="evidence" value="ECO:0007669"/>
    <property type="project" value="UniProtKB-KW"/>
</dbReference>
<dbReference type="Pfam" id="PF00107">
    <property type="entry name" value="ADH_zinc_N"/>
    <property type="match status" value="1"/>
</dbReference>
<reference evidence="4 5" key="1">
    <citation type="submission" date="2017-06" db="EMBL/GenBank/DDBJ databases">
        <title>Ant-infecting Ophiocordyceps genomes reveal a high diversity of potential behavioral manipulation genes and a possible major role for enterotoxins.</title>
        <authorList>
            <person name="De Bekker C."/>
            <person name="Evans H.C."/>
            <person name="Brachmann A."/>
            <person name="Hughes D.P."/>
        </authorList>
    </citation>
    <scope>NUCLEOTIDE SEQUENCE [LARGE SCALE GENOMIC DNA]</scope>
    <source>
        <strain evidence="4 5">Map64</strain>
    </source>
</reference>
<dbReference type="SUPFAM" id="SSF50129">
    <property type="entry name" value="GroES-like"/>
    <property type="match status" value="1"/>
</dbReference>
<keyword evidence="1" id="KW-0808">Transferase</keyword>
<evidence type="ECO:0000313" key="4">
    <source>
        <dbReference type="EMBL" id="PHH65729.1"/>
    </source>
</evidence>
<feature type="domain" description="PKS/mFAS DH" evidence="3">
    <location>
        <begin position="1"/>
        <end position="264"/>
    </location>
</feature>
<comment type="caution">
    <text evidence="2">Lacks conserved residue(s) required for the propagation of feature annotation.</text>
</comment>
<dbReference type="InterPro" id="IPR029063">
    <property type="entry name" value="SAM-dependent_MTases_sf"/>
</dbReference>
<dbReference type="Gene3D" id="3.40.50.150">
    <property type="entry name" value="Vaccinia Virus protein VP39"/>
    <property type="match status" value="1"/>
</dbReference>
<dbReference type="CDD" id="cd02440">
    <property type="entry name" value="AdoMet_MTases"/>
    <property type="match status" value="1"/>
</dbReference>
<protein>
    <recommendedName>
        <fullName evidence="3">PKS/mFAS DH domain-containing protein</fullName>
    </recommendedName>
</protein>
<dbReference type="InterPro" id="IPR013154">
    <property type="entry name" value="ADH-like_N"/>
</dbReference>
<dbReference type="Pfam" id="PF14765">
    <property type="entry name" value="PS-DH"/>
    <property type="match status" value="1"/>
</dbReference>
<evidence type="ECO:0000256" key="2">
    <source>
        <dbReference type="PROSITE-ProRule" id="PRU01363"/>
    </source>
</evidence>
<dbReference type="EMBL" id="NJET01000014">
    <property type="protein sequence ID" value="PHH65729.1"/>
    <property type="molecule type" value="Genomic_DNA"/>
</dbReference>
<dbReference type="InterPro" id="IPR050444">
    <property type="entry name" value="Polyketide_Synthase"/>
</dbReference>
<dbReference type="PANTHER" id="PTHR45681">
    <property type="entry name" value="POLYKETIDE SYNTHASE 44-RELATED"/>
    <property type="match status" value="1"/>
</dbReference>
<evidence type="ECO:0000313" key="5">
    <source>
        <dbReference type="Proteomes" id="UP000226192"/>
    </source>
</evidence>
<comment type="caution">
    <text evidence="4">The sequence shown here is derived from an EMBL/GenBank/DDBJ whole genome shotgun (WGS) entry which is preliminary data.</text>
</comment>
<dbReference type="SUPFAM" id="SSF51735">
    <property type="entry name" value="NAD(P)-binding Rossmann-fold domains"/>
    <property type="match status" value="1"/>
</dbReference>
<dbReference type="Proteomes" id="UP000226192">
    <property type="component" value="Unassembled WGS sequence"/>
</dbReference>
<organism evidence="4 5">
    <name type="scientific">Ophiocordyceps australis</name>
    <dbReference type="NCBI Taxonomy" id="1399860"/>
    <lineage>
        <taxon>Eukaryota</taxon>
        <taxon>Fungi</taxon>
        <taxon>Dikarya</taxon>
        <taxon>Ascomycota</taxon>
        <taxon>Pezizomycotina</taxon>
        <taxon>Sordariomycetes</taxon>
        <taxon>Hypocreomycetidae</taxon>
        <taxon>Hypocreales</taxon>
        <taxon>Ophiocordycipitaceae</taxon>
        <taxon>Ophiocordyceps</taxon>
    </lineage>
</organism>
<dbReference type="STRING" id="1399860.A0A2C5XB76"/>
<dbReference type="InterPro" id="IPR042104">
    <property type="entry name" value="PKS_dehydratase_sf"/>
</dbReference>
<dbReference type="Pfam" id="PF08240">
    <property type="entry name" value="ADH_N"/>
    <property type="match status" value="1"/>
</dbReference>
<dbReference type="InterPro" id="IPR020843">
    <property type="entry name" value="ER"/>
</dbReference>
<dbReference type="InterPro" id="IPR013149">
    <property type="entry name" value="ADH-like_C"/>
</dbReference>
<dbReference type="Gene3D" id="3.90.180.10">
    <property type="entry name" value="Medium-chain alcohol dehydrogenases, catalytic domain"/>
    <property type="match status" value="1"/>
</dbReference>
<keyword evidence="5" id="KW-1185">Reference proteome</keyword>
<dbReference type="CDD" id="cd05195">
    <property type="entry name" value="enoyl_red"/>
    <property type="match status" value="1"/>
</dbReference>
<dbReference type="InterPro" id="IPR049900">
    <property type="entry name" value="PKS_mFAS_DH"/>
</dbReference>
<dbReference type="SUPFAM" id="SSF53335">
    <property type="entry name" value="S-adenosyl-L-methionine-dependent methyltransferases"/>
    <property type="match status" value="1"/>
</dbReference>
<evidence type="ECO:0000256" key="1">
    <source>
        <dbReference type="ARBA" id="ARBA00022679"/>
    </source>
</evidence>